<comment type="caution">
    <text evidence="2">The sequence shown here is derived from an EMBL/GenBank/DDBJ whole genome shotgun (WGS) entry which is preliminary data.</text>
</comment>
<dbReference type="Proteomes" id="UP001642360">
    <property type="component" value="Unassembled WGS sequence"/>
</dbReference>
<keyword evidence="1" id="KW-0472">Membrane</keyword>
<organism evidence="2 3">
    <name type="scientific">Ilex paraguariensis</name>
    <name type="common">yerba mate</name>
    <dbReference type="NCBI Taxonomy" id="185542"/>
    <lineage>
        <taxon>Eukaryota</taxon>
        <taxon>Viridiplantae</taxon>
        <taxon>Streptophyta</taxon>
        <taxon>Embryophyta</taxon>
        <taxon>Tracheophyta</taxon>
        <taxon>Spermatophyta</taxon>
        <taxon>Magnoliopsida</taxon>
        <taxon>eudicotyledons</taxon>
        <taxon>Gunneridae</taxon>
        <taxon>Pentapetalae</taxon>
        <taxon>asterids</taxon>
        <taxon>campanulids</taxon>
        <taxon>Aquifoliales</taxon>
        <taxon>Aquifoliaceae</taxon>
        <taxon>Ilex</taxon>
    </lineage>
</organism>
<evidence type="ECO:0000256" key="1">
    <source>
        <dbReference type="SAM" id="Phobius"/>
    </source>
</evidence>
<protein>
    <submittedName>
        <fullName evidence="2">Uncharacterized protein</fullName>
    </submittedName>
</protein>
<evidence type="ECO:0000313" key="2">
    <source>
        <dbReference type="EMBL" id="CAK9165327.1"/>
    </source>
</evidence>
<gene>
    <name evidence="2" type="ORF">ILEXP_LOCUS34490</name>
</gene>
<evidence type="ECO:0000313" key="3">
    <source>
        <dbReference type="Proteomes" id="UP001642360"/>
    </source>
</evidence>
<keyword evidence="1" id="KW-1133">Transmembrane helix</keyword>
<name>A0ABC8TB48_9AQUA</name>
<reference evidence="2 3" key="1">
    <citation type="submission" date="2024-02" db="EMBL/GenBank/DDBJ databases">
        <authorList>
            <person name="Vignale AGUSTIN F."/>
            <person name="Sosa J E."/>
            <person name="Modenutti C."/>
        </authorList>
    </citation>
    <scope>NUCLEOTIDE SEQUENCE [LARGE SCALE GENOMIC DNA]</scope>
</reference>
<accession>A0ABC8TB48</accession>
<keyword evidence="3" id="KW-1185">Reference proteome</keyword>
<proteinExistence type="predicted"/>
<keyword evidence="1" id="KW-0812">Transmembrane</keyword>
<dbReference type="EMBL" id="CAUOFW020004369">
    <property type="protein sequence ID" value="CAK9165327.1"/>
    <property type="molecule type" value="Genomic_DNA"/>
</dbReference>
<sequence>MLCLQRWYPQLTVGFLCGGSSVLALLTALGPGSLVDGPKDGNLAHIPVAITTSYCPYIVVNSPDRYSYN</sequence>
<feature type="transmembrane region" description="Helical" evidence="1">
    <location>
        <begin position="12"/>
        <end position="30"/>
    </location>
</feature>
<dbReference type="AlphaFoldDB" id="A0ABC8TB48"/>